<reference evidence="1 2" key="1">
    <citation type="journal article" date="2008" name="Nature">
        <title>The Trichoplax genome and the nature of placozoans.</title>
        <authorList>
            <person name="Srivastava M."/>
            <person name="Begovic E."/>
            <person name="Chapman J."/>
            <person name="Putnam N.H."/>
            <person name="Hellsten U."/>
            <person name="Kawashima T."/>
            <person name="Kuo A."/>
            <person name="Mitros T."/>
            <person name="Salamov A."/>
            <person name="Carpenter M.L."/>
            <person name="Signorovitch A.Y."/>
            <person name="Moreno M.A."/>
            <person name="Kamm K."/>
            <person name="Grimwood J."/>
            <person name="Schmutz J."/>
            <person name="Shapiro H."/>
            <person name="Grigoriev I.V."/>
            <person name="Buss L.W."/>
            <person name="Schierwater B."/>
            <person name="Dellaporta S.L."/>
            <person name="Rokhsar D.S."/>
        </authorList>
    </citation>
    <scope>NUCLEOTIDE SEQUENCE [LARGE SCALE GENOMIC DNA]</scope>
    <source>
        <strain evidence="1 2">Grell-BS-1999</strain>
    </source>
</reference>
<dbReference type="InParanoid" id="B3RWB6"/>
<dbReference type="GeneID" id="6753771"/>
<dbReference type="HOGENOM" id="CLU_2309569_0_0_1"/>
<organism evidence="1 2">
    <name type="scientific">Trichoplax adhaerens</name>
    <name type="common">Trichoplax reptans</name>
    <dbReference type="NCBI Taxonomy" id="10228"/>
    <lineage>
        <taxon>Eukaryota</taxon>
        <taxon>Metazoa</taxon>
        <taxon>Placozoa</taxon>
        <taxon>Uniplacotomia</taxon>
        <taxon>Trichoplacea</taxon>
        <taxon>Trichoplacidae</taxon>
        <taxon>Trichoplax</taxon>
    </lineage>
</organism>
<dbReference type="SUPFAM" id="SSF58038">
    <property type="entry name" value="SNARE fusion complex"/>
    <property type="match status" value="1"/>
</dbReference>
<keyword evidence="2" id="KW-1185">Reference proteome</keyword>
<dbReference type="CTD" id="6753771"/>
<dbReference type="RefSeq" id="XP_002112558.1">
    <property type="nucleotide sequence ID" value="XM_002112522.1"/>
</dbReference>
<proteinExistence type="predicted"/>
<sequence length="100" mass="11449">MMFKLNKGKRLKSNQFGGIENGNGNTNRSKVNVSYSCPEKLHQLTTECEETEKILRNSTEMLLENHENMDILLTRARTLSNDAEKMKKIAQKAIFVISFV</sequence>
<accession>B3RWB6</accession>
<evidence type="ECO:0000313" key="1">
    <source>
        <dbReference type="EMBL" id="EDV24668.1"/>
    </source>
</evidence>
<dbReference type="Proteomes" id="UP000009022">
    <property type="component" value="Unassembled WGS sequence"/>
</dbReference>
<evidence type="ECO:0008006" key="3">
    <source>
        <dbReference type="Google" id="ProtNLM"/>
    </source>
</evidence>
<protein>
    <recommendedName>
        <fullName evidence="3">V-SNARE coiled-coil homology domain-containing protein</fullName>
    </recommendedName>
</protein>
<name>B3RWB6_TRIAD</name>
<dbReference type="AlphaFoldDB" id="B3RWB6"/>
<dbReference type="KEGG" id="tad:TRIADDRAFT_56690"/>
<evidence type="ECO:0000313" key="2">
    <source>
        <dbReference type="Proteomes" id="UP000009022"/>
    </source>
</evidence>
<dbReference type="EMBL" id="DS985245">
    <property type="protein sequence ID" value="EDV24668.1"/>
    <property type="molecule type" value="Genomic_DNA"/>
</dbReference>
<dbReference type="Gene3D" id="1.20.5.110">
    <property type="match status" value="1"/>
</dbReference>
<gene>
    <name evidence="1" type="ORF">TRIADDRAFT_56690</name>
</gene>